<dbReference type="AlphaFoldDB" id="A0A919ITQ8"/>
<gene>
    <name evidence="2" type="ORF">Acy02nite_89970</name>
</gene>
<keyword evidence="3" id="KW-1185">Reference proteome</keyword>
<dbReference type="RefSeq" id="WP_203755855.1">
    <property type="nucleotide sequence ID" value="NZ_BOMH01000097.1"/>
</dbReference>
<proteinExistence type="predicted"/>
<dbReference type="Pfam" id="PF19800">
    <property type="entry name" value="DUF6283"/>
    <property type="match status" value="1"/>
</dbReference>
<name>A0A919ITQ8_9ACTN</name>
<sequence length="156" mass="16384">MGEQTDGPSALPLGPAGMLTAVQVCERPCGPCPWRRDNADRVGYDNLPDYAASTIPGEPDFGQPDPGDPYAPLGVLFGCHRRTADARLCAGHLAIVGHAHPLVRLGISIGLIDPAVLVPGDDWPALYDSYAQMLAATGHTPPPDPGSARHDHHGDN</sequence>
<feature type="region of interest" description="Disordered" evidence="1">
    <location>
        <begin position="137"/>
        <end position="156"/>
    </location>
</feature>
<dbReference type="InterPro" id="IPR046250">
    <property type="entry name" value="DUF6283"/>
</dbReference>
<dbReference type="Proteomes" id="UP000619479">
    <property type="component" value="Unassembled WGS sequence"/>
</dbReference>
<protein>
    <submittedName>
        <fullName evidence="2">Uncharacterized protein</fullName>
    </submittedName>
</protein>
<organism evidence="2 3">
    <name type="scientific">Actinoplanes cyaneus</name>
    <dbReference type="NCBI Taxonomy" id="52696"/>
    <lineage>
        <taxon>Bacteria</taxon>
        <taxon>Bacillati</taxon>
        <taxon>Actinomycetota</taxon>
        <taxon>Actinomycetes</taxon>
        <taxon>Micromonosporales</taxon>
        <taxon>Micromonosporaceae</taxon>
        <taxon>Actinoplanes</taxon>
    </lineage>
</organism>
<dbReference type="EMBL" id="BOMH01000097">
    <property type="protein sequence ID" value="GID71116.1"/>
    <property type="molecule type" value="Genomic_DNA"/>
</dbReference>
<evidence type="ECO:0000256" key="1">
    <source>
        <dbReference type="SAM" id="MobiDB-lite"/>
    </source>
</evidence>
<comment type="caution">
    <text evidence="2">The sequence shown here is derived from an EMBL/GenBank/DDBJ whole genome shotgun (WGS) entry which is preliminary data.</text>
</comment>
<evidence type="ECO:0000313" key="2">
    <source>
        <dbReference type="EMBL" id="GID71116.1"/>
    </source>
</evidence>
<evidence type="ECO:0000313" key="3">
    <source>
        <dbReference type="Proteomes" id="UP000619479"/>
    </source>
</evidence>
<accession>A0A919ITQ8</accession>
<reference evidence="2" key="1">
    <citation type="submission" date="2021-01" db="EMBL/GenBank/DDBJ databases">
        <title>Whole genome shotgun sequence of Actinoplanes cyaneus NBRC 14990.</title>
        <authorList>
            <person name="Komaki H."/>
            <person name="Tamura T."/>
        </authorList>
    </citation>
    <scope>NUCLEOTIDE SEQUENCE</scope>
    <source>
        <strain evidence="2">NBRC 14990</strain>
    </source>
</reference>
<feature type="compositionally biased region" description="Basic and acidic residues" evidence="1">
    <location>
        <begin position="147"/>
        <end position="156"/>
    </location>
</feature>